<keyword evidence="4" id="KW-0862">Zinc</keyword>
<dbReference type="InterPro" id="IPR013087">
    <property type="entry name" value="Znf_C2H2_type"/>
</dbReference>
<evidence type="ECO:0000256" key="7">
    <source>
        <dbReference type="PROSITE-ProRule" id="PRU00042"/>
    </source>
</evidence>
<evidence type="ECO:0000256" key="5">
    <source>
        <dbReference type="ARBA" id="ARBA00023015"/>
    </source>
</evidence>
<keyword evidence="1" id="KW-0479">Metal-binding</keyword>
<dbReference type="PANTHER" id="PTHR45988:SF1">
    <property type="entry name" value="ZINC FINGER PROTEIN AZF2"/>
    <property type="match status" value="1"/>
</dbReference>
<dbReference type="GO" id="GO:0043565">
    <property type="term" value="F:sequence-specific DNA binding"/>
    <property type="evidence" value="ECO:0007669"/>
    <property type="project" value="UniProtKB-ARBA"/>
</dbReference>
<dbReference type="Pfam" id="PF13912">
    <property type="entry name" value="zf-C2H2_6"/>
    <property type="match status" value="2"/>
</dbReference>
<protein>
    <recommendedName>
        <fullName evidence="9">C2H2-type domain-containing protein</fullName>
    </recommendedName>
</protein>
<feature type="compositionally biased region" description="Low complexity" evidence="8">
    <location>
        <begin position="157"/>
        <end position="167"/>
    </location>
</feature>
<evidence type="ECO:0000313" key="11">
    <source>
        <dbReference type="Proteomes" id="UP001632038"/>
    </source>
</evidence>
<evidence type="ECO:0000259" key="9">
    <source>
        <dbReference type="PROSITE" id="PS50157"/>
    </source>
</evidence>
<evidence type="ECO:0000256" key="6">
    <source>
        <dbReference type="ARBA" id="ARBA00023163"/>
    </source>
</evidence>
<keyword evidence="2" id="KW-0677">Repeat</keyword>
<keyword evidence="5" id="KW-0805">Transcription regulation</keyword>
<keyword evidence="3 7" id="KW-0863">Zinc-finger</keyword>
<dbReference type="Gene3D" id="3.30.160.60">
    <property type="entry name" value="Classic Zinc Finger"/>
    <property type="match status" value="1"/>
</dbReference>
<dbReference type="PROSITE" id="PS50157">
    <property type="entry name" value="ZINC_FINGER_C2H2_2"/>
    <property type="match status" value="1"/>
</dbReference>
<sequence length="205" mass="21872">MTILIIKSAPKLPPPCEFTPDEFLAAEGLLMLSQQPPVAAICSKKTQEYLALLPPLPSYVCKICDVAFETHQALGGHKTRHRKLAAPTVSGSRNNDRVHECSICQKRFSTGQALGGHKRQHYEGKIGGPSKSAKTSSTGCPGRVSGQVTVIEDDGSSKSAKTSSIGSLGRVSAQVTVVEDEGPSHASSRVLDFDLNLPYTQDISE</sequence>
<dbReference type="InterPro" id="IPR036236">
    <property type="entry name" value="Znf_C2H2_sf"/>
</dbReference>
<organism evidence="10 11">
    <name type="scientific">Castilleja foliolosa</name>
    <dbReference type="NCBI Taxonomy" id="1961234"/>
    <lineage>
        <taxon>Eukaryota</taxon>
        <taxon>Viridiplantae</taxon>
        <taxon>Streptophyta</taxon>
        <taxon>Embryophyta</taxon>
        <taxon>Tracheophyta</taxon>
        <taxon>Spermatophyta</taxon>
        <taxon>Magnoliopsida</taxon>
        <taxon>eudicotyledons</taxon>
        <taxon>Gunneridae</taxon>
        <taxon>Pentapetalae</taxon>
        <taxon>asterids</taxon>
        <taxon>lamiids</taxon>
        <taxon>Lamiales</taxon>
        <taxon>Orobanchaceae</taxon>
        <taxon>Pedicularideae</taxon>
        <taxon>Castillejinae</taxon>
        <taxon>Castilleja</taxon>
    </lineage>
</organism>
<dbReference type="GO" id="GO:0008270">
    <property type="term" value="F:zinc ion binding"/>
    <property type="evidence" value="ECO:0007669"/>
    <property type="project" value="UniProtKB-KW"/>
</dbReference>
<dbReference type="Proteomes" id="UP001632038">
    <property type="component" value="Unassembled WGS sequence"/>
</dbReference>
<dbReference type="InterPro" id="IPR044653">
    <property type="entry name" value="AZF1/2/3-like"/>
</dbReference>
<dbReference type="AlphaFoldDB" id="A0ABD3BZ13"/>
<evidence type="ECO:0000256" key="2">
    <source>
        <dbReference type="ARBA" id="ARBA00022737"/>
    </source>
</evidence>
<gene>
    <name evidence="10" type="ORF">CASFOL_033725</name>
</gene>
<keyword evidence="11" id="KW-1185">Reference proteome</keyword>
<dbReference type="PROSITE" id="PS00028">
    <property type="entry name" value="ZINC_FINGER_C2H2_1"/>
    <property type="match status" value="2"/>
</dbReference>
<evidence type="ECO:0000256" key="8">
    <source>
        <dbReference type="SAM" id="MobiDB-lite"/>
    </source>
</evidence>
<dbReference type="SMART" id="SM00355">
    <property type="entry name" value="ZnF_C2H2"/>
    <property type="match status" value="2"/>
</dbReference>
<proteinExistence type="predicted"/>
<feature type="domain" description="C2H2-type" evidence="9">
    <location>
        <begin position="99"/>
        <end position="126"/>
    </location>
</feature>
<dbReference type="PANTHER" id="PTHR45988">
    <property type="entry name" value="C2H2 TYPE ZINC FINGER TRANSCRIPTION FACTOR FAMILY-RELATED"/>
    <property type="match status" value="1"/>
</dbReference>
<keyword evidence="6" id="KW-0804">Transcription</keyword>
<accession>A0ABD3BZ13</accession>
<feature type="region of interest" description="Disordered" evidence="8">
    <location>
        <begin position="115"/>
        <end position="144"/>
    </location>
</feature>
<reference evidence="11" key="1">
    <citation type="journal article" date="2024" name="IScience">
        <title>Strigolactones Initiate the Formation of Haustorium-like Structures in Castilleja.</title>
        <authorList>
            <person name="Buerger M."/>
            <person name="Peterson D."/>
            <person name="Chory J."/>
        </authorList>
    </citation>
    <scope>NUCLEOTIDE SEQUENCE [LARGE SCALE GENOMIC DNA]</scope>
</reference>
<dbReference type="EMBL" id="JAVIJP010000060">
    <property type="protein sequence ID" value="KAL3622314.1"/>
    <property type="molecule type" value="Genomic_DNA"/>
</dbReference>
<feature type="region of interest" description="Disordered" evidence="8">
    <location>
        <begin position="151"/>
        <end position="170"/>
    </location>
</feature>
<dbReference type="SUPFAM" id="SSF57667">
    <property type="entry name" value="beta-beta-alpha zinc fingers"/>
    <property type="match status" value="1"/>
</dbReference>
<evidence type="ECO:0000313" key="10">
    <source>
        <dbReference type="EMBL" id="KAL3622314.1"/>
    </source>
</evidence>
<name>A0ABD3BZ13_9LAMI</name>
<evidence type="ECO:0000256" key="3">
    <source>
        <dbReference type="ARBA" id="ARBA00022771"/>
    </source>
</evidence>
<comment type="caution">
    <text evidence="10">The sequence shown here is derived from an EMBL/GenBank/DDBJ whole genome shotgun (WGS) entry which is preliminary data.</text>
</comment>
<evidence type="ECO:0000256" key="4">
    <source>
        <dbReference type="ARBA" id="ARBA00022833"/>
    </source>
</evidence>
<evidence type="ECO:0000256" key="1">
    <source>
        <dbReference type="ARBA" id="ARBA00022723"/>
    </source>
</evidence>